<organism evidence="1 2">
    <name type="scientific">Histophilus somni</name>
    <name type="common">Haemophilus somnus</name>
    <dbReference type="NCBI Taxonomy" id="731"/>
    <lineage>
        <taxon>Bacteria</taxon>
        <taxon>Pseudomonadati</taxon>
        <taxon>Pseudomonadota</taxon>
        <taxon>Gammaproteobacteria</taxon>
        <taxon>Pasteurellales</taxon>
        <taxon>Pasteurellaceae</taxon>
        <taxon>Histophilus</taxon>
    </lineage>
</organism>
<dbReference type="RefSeq" id="WP_075293425.1">
    <property type="nucleotide sequence ID" value="NZ_CP018802.1"/>
</dbReference>
<dbReference type="GO" id="GO:0016301">
    <property type="term" value="F:kinase activity"/>
    <property type="evidence" value="ECO:0007669"/>
    <property type="project" value="UniProtKB-KW"/>
</dbReference>
<keyword evidence="1" id="KW-0418">Kinase</keyword>
<evidence type="ECO:0000313" key="1">
    <source>
        <dbReference type="EMBL" id="QQF82820.1"/>
    </source>
</evidence>
<accession>A0A9Q6K704</accession>
<dbReference type="Proteomes" id="UP000595373">
    <property type="component" value="Chromosome"/>
</dbReference>
<dbReference type="OrthoDB" id="5690958at2"/>
<gene>
    <name evidence="1" type="ORF">JFL49_02585</name>
</gene>
<proteinExistence type="predicted"/>
<name>A0A9Q6K704_HISSO</name>
<keyword evidence="2" id="KW-1185">Reference proteome</keyword>
<evidence type="ECO:0000313" key="2">
    <source>
        <dbReference type="Proteomes" id="UP000595373"/>
    </source>
</evidence>
<keyword evidence="1" id="KW-0808">Transferase</keyword>
<dbReference type="EMBL" id="CP066558">
    <property type="protein sequence ID" value="QQF82820.1"/>
    <property type="molecule type" value="Genomic_DNA"/>
</dbReference>
<reference evidence="1 2" key="1">
    <citation type="submission" date="2020-12" db="EMBL/GenBank/DDBJ databases">
        <title>ASc-MMNZ-VFA-070.</title>
        <authorList>
            <person name="Schryvers A."/>
            <person name="Mostafa Nazari M."/>
            <person name="Farshchi Andisi V."/>
            <person name="Timsit E."/>
            <person name="Walter Morck D."/>
        </authorList>
    </citation>
    <scope>NUCLEOTIDE SEQUENCE [LARGE SCALE GENOMIC DNA]</scope>
    <source>
        <strain evidence="1 2">ASc-MMNZ-VFA-070</strain>
    </source>
</reference>
<sequence>MSFQLHKKLADLKDSNRKLFEMRSNVIQSKKRLLLQILQDEVKDFLKTLEFSVTAIPEQNTILANYKGQMNIEVKFSNSEEFIFGADILVNVDYLKKEFLLTVNLKRQSFQPILEEDIEQAIEQYTKLNAHLEELDTKDIDGSYKLYLKQDTLQLIPFPNIKEALKKILQVE</sequence>
<protein>
    <submittedName>
        <fullName evidence="1">Kinase</fullName>
    </submittedName>
</protein>
<dbReference type="AlphaFoldDB" id="A0A9Q6K704"/>